<evidence type="ECO:0000313" key="4">
    <source>
        <dbReference type="Proteomes" id="UP000643610"/>
    </source>
</evidence>
<evidence type="ECO:0000256" key="1">
    <source>
        <dbReference type="ARBA" id="ARBA00008455"/>
    </source>
</evidence>
<evidence type="ECO:0000313" key="3">
    <source>
        <dbReference type="EMBL" id="MBC3833270.1"/>
    </source>
</evidence>
<protein>
    <submittedName>
        <fullName evidence="3">C1 family peptidase</fullName>
    </submittedName>
</protein>
<gene>
    <name evidence="3" type="ORF">H8K33_17300</name>
</gene>
<dbReference type="RefSeq" id="WP_186892320.1">
    <property type="nucleotide sequence ID" value="NZ_JACOFU010000009.1"/>
</dbReference>
<keyword evidence="4" id="KW-1185">Reference proteome</keyword>
<dbReference type="InterPro" id="IPR013128">
    <property type="entry name" value="Peptidase_C1A"/>
</dbReference>
<dbReference type="SMART" id="SM00645">
    <property type="entry name" value="Pept_C1"/>
    <property type="match status" value="1"/>
</dbReference>
<feature type="domain" description="Peptidase C1A papain C-terminal" evidence="2">
    <location>
        <begin position="28"/>
        <end position="241"/>
    </location>
</feature>
<dbReference type="InterPro" id="IPR000668">
    <property type="entry name" value="Peptidase_C1A_C"/>
</dbReference>
<sequence length="260" mass="29679">MMRNKLLLWQADVPDARDHLFRASVVDLPSRIDLRRDCPPVFDQGERIGSCTANAVCHAFRFNLLREARLSERAAPKYLPSRLFLHYNARALAGMHLENKGAQIRDAMKSVAKHGICRERSWPYRAHRYAELPTDTAYQQALRFQSIAYQRVQHDLIELKECLAEGFPFVFGLTVFSAFTSASMQARGVLALPKKEEEKIGGHAVLAVGYNDATQRFLIMNSWGESWGQGGYFSVPYDYVMQEKMARDFWTLRAVENDAA</sequence>
<dbReference type="Proteomes" id="UP000643610">
    <property type="component" value="Unassembled WGS sequence"/>
</dbReference>
<proteinExistence type="inferred from homology"/>
<dbReference type="Pfam" id="PF00112">
    <property type="entry name" value="Peptidase_C1"/>
    <property type="match status" value="1"/>
</dbReference>
<dbReference type="InterPro" id="IPR038765">
    <property type="entry name" value="Papain-like_cys_pep_sf"/>
</dbReference>
<comment type="similarity">
    <text evidence="1">Belongs to the peptidase C1 family.</text>
</comment>
<comment type="caution">
    <text evidence="3">The sequence shown here is derived from an EMBL/GenBank/DDBJ whole genome shotgun (WGS) entry which is preliminary data.</text>
</comment>
<accession>A0ABR6XUX0</accession>
<dbReference type="InterPro" id="IPR025660">
    <property type="entry name" value="Pept_his_AS"/>
</dbReference>
<name>A0ABR6XUX0_9BURK</name>
<dbReference type="PANTHER" id="PTHR12411">
    <property type="entry name" value="CYSTEINE PROTEASE FAMILY C1-RELATED"/>
    <property type="match status" value="1"/>
</dbReference>
<dbReference type="CDD" id="cd02619">
    <property type="entry name" value="Peptidase_C1"/>
    <property type="match status" value="1"/>
</dbReference>
<reference evidence="3 4" key="1">
    <citation type="submission" date="2020-08" db="EMBL/GenBank/DDBJ databases">
        <title>Novel species isolated from subtropical streams in China.</title>
        <authorList>
            <person name="Lu H."/>
        </authorList>
    </citation>
    <scope>NUCLEOTIDE SEQUENCE [LARGE SCALE GENOMIC DNA]</scope>
    <source>
        <strain evidence="3 4">KCTC 52442</strain>
    </source>
</reference>
<dbReference type="Gene3D" id="3.90.70.10">
    <property type="entry name" value="Cysteine proteinases"/>
    <property type="match status" value="1"/>
</dbReference>
<organism evidence="3 4">
    <name type="scientific">Undibacterium amnicola</name>
    <dbReference type="NCBI Taxonomy" id="1834038"/>
    <lineage>
        <taxon>Bacteria</taxon>
        <taxon>Pseudomonadati</taxon>
        <taxon>Pseudomonadota</taxon>
        <taxon>Betaproteobacteria</taxon>
        <taxon>Burkholderiales</taxon>
        <taxon>Oxalobacteraceae</taxon>
        <taxon>Undibacterium</taxon>
    </lineage>
</organism>
<dbReference type="PROSITE" id="PS00639">
    <property type="entry name" value="THIOL_PROTEASE_HIS"/>
    <property type="match status" value="1"/>
</dbReference>
<dbReference type="EMBL" id="JACOFU010000009">
    <property type="protein sequence ID" value="MBC3833270.1"/>
    <property type="molecule type" value="Genomic_DNA"/>
</dbReference>
<evidence type="ECO:0000259" key="2">
    <source>
        <dbReference type="SMART" id="SM00645"/>
    </source>
</evidence>
<dbReference type="SUPFAM" id="SSF54001">
    <property type="entry name" value="Cysteine proteinases"/>
    <property type="match status" value="1"/>
</dbReference>